<keyword evidence="5" id="KW-0378">Hydrolase</keyword>
<evidence type="ECO:0000313" key="8">
    <source>
        <dbReference type="EMBL" id="KAK7382706.1"/>
    </source>
</evidence>
<dbReference type="PANTHER" id="PTHR11109">
    <property type="entry name" value="GTP CYCLOHYDROLASE I"/>
    <property type="match status" value="1"/>
</dbReference>
<dbReference type="GO" id="GO:0046654">
    <property type="term" value="P:tetrahydrofolate biosynthetic process"/>
    <property type="evidence" value="ECO:0007669"/>
    <property type="project" value="InterPro"/>
</dbReference>
<keyword evidence="9" id="KW-1185">Reference proteome</keyword>
<evidence type="ECO:0000256" key="3">
    <source>
        <dbReference type="ARBA" id="ARBA00012715"/>
    </source>
</evidence>
<reference evidence="8 9" key="1">
    <citation type="submission" date="2024-01" db="EMBL/GenBank/DDBJ databases">
        <title>The genomes of 5 underutilized Papilionoideae crops provide insights into root nodulation and disease resistanc.</title>
        <authorList>
            <person name="Jiang F."/>
        </authorList>
    </citation>
    <scope>NUCLEOTIDE SEQUENCE [LARGE SCALE GENOMIC DNA]</scope>
    <source>
        <strain evidence="8">JINMINGXINNONG_FW02</strain>
        <tissue evidence="8">Leaves</tissue>
    </source>
</reference>
<evidence type="ECO:0000313" key="9">
    <source>
        <dbReference type="Proteomes" id="UP001374584"/>
    </source>
</evidence>
<evidence type="ECO:0000256" key="5">
    <source>
        <dbReference type="ARBA" id="ARBA00022801"/>
    </source>
</evidence>
<proteinExistence type="inferred from homology"/>
<dbReference type="EC" id="3.5.4.16" evidence="3"/>
<dbReference type="InterPro" id="IPR020602">
    <property type="entry name" value="GTP_CycHdrlase_I_dom"/>
</dbReference>
<dbReference type="GO" id="GO:0005737">
    <property type="term" value="C:cytoplasm"/>
    <property type="evidence" value="ECO:0007669"/>
    <property type="project" value="TreeGrafter"/>
</dbReference>
<dbReference type="GO" id="GO:0005525">
    <property type="term" value="F:GTP binding"/>
    <property type="evidence" value="ECO:0007669"/>
    <property type="project" value="TreeGrafter"/>
</dbReference>
<dbReference type="InterPro" id="IPR043134">
    <property type="entry name" value="GTP-CH-I_N"/>
</dbReference>
<evidence type="ECO:0000256" key="1">
    <source>
        <dbReference type="ARBA" id="ARBA00005080"/>
    </source>
</evidence>
<evidence type="ECO:0000256" key="2">
    <source>
        <dbReference type="ARBA" id="ARBA00008085"/>
    </source>
</evidence>
<dbReference type="Gene3D" id="3.30.1130.10">
    <property type="match status" value="2"/>
</dbReference>
<name>A0AAN9RTF5_PHACN</name>
<comment type="caution">
    <text evidence="8">The sequence shown here is derived from an EMBL/GenBank/DDBJ whole genome shotgun (WGS) entry which is preliminary data.</text>
</comment>
<dbReference type="PANTHER" id="PTHR11109:SF13">
    <property type="entry name" value="GTP CYCLOHYDROLASE 1"/>
    <property type="match status" value="1"/>
</dbReference>
<comment type="pathway">
    <text evidence="1">Cofactor biosynthesis; 7,8-dihydroneopterin triphosphate biosynthesis; 7,8-dihydroneopterin triphosphate from GTP: step 1/1.</text>
</comment>
<dbReference type="Pfam" id="PF01227">
    <property type="entry name" value="GTP_cyclohydroI"/>
    <property type="match status" value="2"/>
</dbReference>
<dbReference type="SUPFAM" id="SSF55620">
    <property type="entry name" value="Tetrahydrobiopterin biosynthesis enzymes-like"/>
    <property type="match status" value="2"/>
</dbReference>
<feature type="domain" description="GTP cyclohydrolase I" evidence="7">
    <location>
        <begin position="63"/>
        <end position="117"/>
    </location>
</feature>
<sequence>MCDFSMGCLDEGNGELESGVLLLGLGEDINREGLRKTPLRVAKALGEGTRAVLGKGCRWTSDYSYCESCLLPFQSKCHMGYVPSGQRVVGLSKLSRVADVFAKRLQDPQRLADEIENVHLRGSSDQWWCPSWPALSAKVSSKAVSLNLAMVTALNGSLSGGIDTLNPDREVQERLTRQIAETIAPLLLGGHVIVVEEASHTCMISRGIDKFGSSTTTIVVLGHFSTYLAAKAMFLQSVASATTFGGL</sequence>
<dbReference type="Proteomes" id="UP001374584">
    <property type="component" value="Unassembled WGS sequence"/>
</dbReference>
<accession>A0AAN9RTF5</accession>
<dbReference type="GO" id="GO:0003934">
    <property type="term" value="F:GTP cyclohydrolase I activity"/>
    <property type="evidence" value="ECO:0007669"/>
    <property type="project" value="UniProtKB-EC"/>
</dbReference>
<protein>
    <recommendedName>
        <fullName evidence="4">GTP cyclohydrolase 1</fullName>
        <ecNumber evidence="3">3.5.4.16</ecNumber>
    </recommendedName>
    <alternativeName>
        <fullName evidence="6">GTP cyclohydrolase I</fullName>
    </alternativeName>
</protein>
<feature type="domain" description="GTP cyclohydrolase I" evidence="7">
    <location>
        <begin position="170"/>
        <end position="238"/>
    </location>
</feature>
<gene>
    <name evidence="8" type="ORF">VNO80_01697</name>
</gene>
<evidence type="ECO:0000259" key="7">
    <source>
        <dbReference type="Pfam" id="PF01227"/>
    </source>
</evidence>
<dbReference type="EMBL" id="JAYMYR010000001">
    <property type="protein sequence ID" value="KAK7382706.1"/>
    <property type="molecule type" value="Genomic_DNA"/>
</dbReference>
<dbReference type="InterPro" id="IPR043133">
    <property type="entry name" value="GTP-CH-I_C/QueF"/>
</dbReference>
<dbReference type="Gene3D" id="1.10.286.10">
    <property type="match status" value="1"/>
</dbReference>
<evidence type="ECO:0000256" key="4">
    <source>
        <dbReference type="ARBA" id="ARBA00017272"/>
    </source>
</evidence>
<dbReference type="GO" id="GO:0006729">
    <property type="term" value="P:tetrahydrobiopterin biosynthetic process"/>
    <property type="evidence" value="ECO:0007669"/>
    <property type="project" value="TreeGrafter"/>
</dbReference>
<organism evidence="8 9">
    <name type="scientific">Phaseolus coccineus</name>
    <name type="common">Scarlet runner bean</name>
    <name type="synonym">Phaseolus multiflorus</name>
    <dbReference type="NCBI Taxonomy" id="3886"/>
    <lineage>
        <taxon>Eukaryota</taxon>
        <taxon>Viridiplantae</taxon>
        <taxon>Streptophyta</taxon>
        <taxon>Embryophyta</taxon>
        <taxon>Tracheophyta</taxon>
        <taxon>Spermatophyta</taxon>
        <taxon>Magnoliopsida</taxon>
        <taxon>eudicotyledons</taxon>
        <taxon>Gunneridae</taxon>
        <taxon>Pentapetalae</taxon>
        <taxon>rosids</taxon>
        <taxon>fabids</taxon>
        <taxon>Fabales</taxon>
        <taxon>Fabaceae</taxon>
        <taxon>Papilionoideae</taxon>
        <taxon>50 kb inversion clade</taxon>
        <taxon>NPAAA clade</taxon>
        <taxon>indigoferoid/millettioid clade</taxon>
        <taxon>Phaseoleae</taxon>
        <taxon>Phaseolus</taxon>
    </lineage>
</organism>
<dbReference type="AlphaFoldDB" id="A0AAN9RTF5"/>
<dbReference type="InterPro" id="IPR001474">
    <property type="entry name" value="GTP_CycHdrlase_I"/>
</dbReference>
<evidence type="ECO:0000256" key="6">
    <source>
        <dbReference type="ARBA" id="ARBA00030854"/>
    </source>
</evidence>
<comment type="similarity">
    <text evidence="2">Belongs to the GTP cyclohydrolase I family.</text>
</comment>
<dbReference type="GO" id="GO:0008270">
    <property type="term" value="F:zinc ion binding"/>
    <property type="evidence" value="ECO:0007669"/>
    <property type="project" value="TreeGrafter"/>
</dbReference>